<protein>
    <submittedName>
        <fullName evidence="3">Uncharacterized protein LOC104766120</fullName>
    </submittedName>
</protein>
<sequence>MTPERQDRLFCDMCGPVCGKLTVGFMRLNMLLSISHFHLNHRFRFPRLIRTTTLTSLHNSHFIAPSTPQIRMNQSEQNSLSVEKPSQASSDPYTPPPPIGYPTRDAMVGDPPAAAVETKSKDVDESYEKLECCQKCLCGCLEVLQKVLSS</sequence>
<dbReference type="GeneID" id="104766120"/>
<dbReference type="Proteomes" id="UP000694864">
    <property type="component" value="Chromosome 19"/>
</dbReference>
<name>A0ABM0XMS9_CAMSA</name>
<reference evidence="3" key="2">
    <citation type="submission" date="2025-08" db="UniProtKB">
        <authorList>
            <consortium name="RefSeq"/>
        </authorList>
    </citation>
    <scope>IDENTIFICATION</scope>
    <source>
        <tissue evidence="3">Leaf</tissue>
    </source>
</reference>
<feature type="region of interest" description="Disordered" evidence="1">
    <location>
        <begin position="65"/>
        <end position="120"/>
    </location>
</feature>
<proteinExistence type="predicted"/>
<gene>
    <name evidence="3" type="primary">LOC104766120</name>
</gene>
<evidence type="ECO:0000313" key="3">
    <source>
        <dbReference type="RefSeq" id="XP_010488241.1"/>
    </source>
</evidence>
<feature type="compositionally biased region" description="Polar residues" evidence="1">
    <location>
        <begin position="66"/>
        <end position="91"/>
    </location>
</feature>
<reference evidence="2" key="1">
    <citation type="journal article" date="2014" name="Nat. Commun.">
        <title>The emerging biofuel crop Camelina sativa retains a highly undifferentiated hexaploid genome structure.</title>
        <authorList>
            <person name="Kagale S."/>
            <person name="Koh C."/>
            <person name="Nixon J."/>
            <person name="Bollina V."/>
            <person name="Clarke W.E."/>
            <person name="Tuteja R."/>
            <person name="Spillane C."/>
            <person name="Robinson S.J."/>
            <person name="Links M.G."/>
            <person name="Clarke C."/>
            <person name="Higgins E.E."/>
            <person name="Huebert T."/>
            <person name="Sharpe A.G."/>
            <person name="Parkin I.A."/>
        </authorList>
    </citation>
    <scope>NUCLEOTIDE SEQUENCE [LARGE SCALE GENOMIC DNA]</scope>
    <source>
        <strain evidence="2">cv. DH55</strain>
    </source>
</reference>
<organism evidence="2 3">
    <name type="scientific">Camelina sativa</name>
    <name type="common">False flax</name>
    <name type="synonym">Myagrum sativum</name>
    <dbReference type="NCBI Taxonomy" id="90675"/>
    <lineage>
        <taxon>Eukaryota</taxon>
        <taxon>Viridiplantae</taxon>
        <taxon>Streptophyta</taxon>
        <taxon>Embryophyta</taxon>
        <taxon>Tracheophyta</taxon>
        <taxon>Spermatophyta</taxon>
        <taxon>Magnoliopsida</taxon>
        <taxon>eudicotyledons</taxon>
        <taxon>Gunneridae</taxon>
        <taxon>Pentapetalae</taxon>
        <taxon>rosids</taxon>
        <taxon>malvids</taxon>
        <taxon>Brassicales</taxon>
        <taxon>Brassicaceae</taxon>
        <taxon>Camelineae</taxon>
        <taxon>Camelina</taxon>
    </lineage>
</organism>
<evidence type="ECO:0000256" key="1">
    <source>
        <dbReference type="SAM" id="MobiDB-lite"/>
    </source>
</evidence>
<dbReference type="RefSeq" id="XP_010488241.1">
    <property type="nucleotide sequence ID" value="XM_010489939.2"/>
</dbReference>
<evidence type="ECO:0000313" key="2">
    <source>
        <dbReference type="Proteomes" id="UP000694864"/>
    </source>
</evidence>
<accession>A0ABM0XMS9</accession>
<keyword evidence="2" id="KW-1185">Reference proteome</keyword>